<name>A0A2Z5G4J9_9BACT</name>
<dbReference type="Proteomes" id="UP000253606">
    <property type="component" value="Chromosome"/>
</dbReference>
<proteinExistence type="predicted"/>
<evidence type="ECO:0000313" key="1">
    <source>
        <dbReference type="EMBL" id="AXC13446.1"/>
    </source>
</evidence>
<dbReference type="KEGG" id="abas:ACPOL_4169"/>
<reference evidence="1 2" key="1">
    <citation type="journal article" date="2018" name="Front. Microbiol.">
        <title>Hydrolytic Capabilities as a Key to Environmental Success: Chitinolytic and Cellulolytic Acidobacteria From Acidic Sub-arctic Soils and Boreal Peatlands.</title>
        <authorList>
            <person name="Belova S.E."/>
            <person name="Ravin N.V."/>
            <person name="Pankratov T.A."/>
            <person name="Rakitin A.L."/>
            <person name="Ivanova A.A."/>
            <person name="Beletsky A.V."/>
            <person name="Mardanov A.V."/>
            <person name="Sinninghe Damste J.S."/>
            <person name="Dedysh S.N."/>
        </authorList>
    </citation>
    <scope>NUCLEOTIDE SEQUENCE [LARGE SCALE GENOMIC DNA]</scope>
    <source>
        <strain evidence="1 2">SBC82</strain>
    </source>
</reference>
<sequence length="41" mass="4692">MALNGASQRSYKPIRKVVDLNSFLLSIDKEIVDLIRESWVS</sequence>
<dbReference type="EMBL" id="CP030840">
    <property type="protein sequence ID" value="AXC13446.1"/>
    <property type="molecule type" value="Genomic_DNA"/>
</dbReference>
<evidence type="ECO:0000313" key="2">
    <source>
        <dbReference type="Proteomes" id="UP000253606"/>
    </source>
</evidence>
<protein>
    <submittedName>
        <fullName evidence="1">Uncharacterized protein</fullName>
    </submittedName>
</protein>
<organism evidence="1 2">
    <name type="scientific">Acidisarcina polymorpha</name>
    <dbReference type="NCBI Taxonomy" id="2211140"/>
    <lineage>
        <taxon>Bacteria</taxon>
        <taxon>Pseudomonadati</taxon>
        <taxon>Acidobacteriota</taxon>
        <taxon>Terriglobia</taxon>
        <taxon>Terriglobales</taxon>
        <taxon>Acidobacteriaceae</taxon>
        <taxon>Acidisarcina</taxon>
    </lineage>
</organism>
<gene>
    <name evidence="1" type="ORF">ACPOL_4169</name>
</gene>
<accession>A0A2Z5G4J9</accession>
<keyword evidence="2" id="KW-1185">Reference proteome</keyword>
<dbReference type="AlphaFoldDB" id="A0A2Z5G4J9"/>